<keyword evidence="4" id="KW-1185">Reference proteome</keyword>
<gene>
    <name evidence="3" type="ORF">B0T14DRAFT_554111</name>
</gene>
<feature type="transmembrane region" description="Helical" evidence="2">
    <location>
        <begin position="410"/>
        <end position="430"/>
    </location>
</feature>
<feature type="compositionally biased region" description="Polar residues" evidence="1">
    <location>
        <begin position="270"/>
        <end position="290"/>
    </location>
</feature>
<comment type="caution">
    <text evidence="3">The sequence shown here is derived from an EMBL/GenBank/DDBJ whole genome shotgun (WGS) entry which is preliminary data.</text>
</comment>
<dbReference type="Gene3D" id="1.20.58.340">
    <property type="entry name" value="Magnesium transport protein CorA, transmembrane region"/>
    <property type="match status" value="1"/>
</dbReference>
<dbReference type="EMBL" id="JAULSU010000003">
    <property type="protein sequence ID" value="KAK0624154.1"/>
    <property type="molecule type" value="Genomic_DNA"/>
</dbReference>
<evidence type="ECO:0000256" key="1">
    <source>
        <dbReference type="SAM" id="MobiDB-lite"/>
    </source>
</evidence>
<reference evidence="3" key="1">
    <citation type="submission" date="2023-06" db="EMBL/GenBank/DDBJ databases">
        <title>Genome-scale phylogeny and comparative genomics of the fungal order Sordariales.</title>
        <authorList>
            <consortium name="Lawrence Berkeley National Laboratory"/>
            <person name="Hensen N."/>
            <person name="Bonometti L."/>
            <person name="Westerberg I."/>
            <person name="Brannstrom I.O."/>
            <person name="Guillou S."/>
            <person name="Cros-Aarteil S."/>
            <person name="Calhoun S."/>
            <person name="Haridas S."/>
            <person name="Kuo A."/>
            <person name="Mondo S."/>
            <person name="Pangilinan J."/>
            <person name="Riley R."/>
            <person name="Labutti K."/>
            <person name="Andreopoulos B."/>
            <person name="Lipzen A."/>
            <person name="Chen C."/>
            <person name="Yanf M."/>
            <person name="Daum C."/>
            <person name="Ng V."/>
            <person name="Clum A."/>
            <person name="Steindorff A."/>
            <person name="Ohm R."/>
            <person name="Martin F."/>
            <person name="Silar P."/>
            <person name="Natvig D."/>
            <person name="Lalanne C."/>
            <person name="Gautier V."/>
            <person name="Ament-Velasquez S.L."/>
            <person name="Kruys A."/>
            <person name="Hutchinson M.I."/>
            <person name="Powell A.J."/>
            <person name="Barry K."/>
            <person name="Miller A.N."/>
            <person name="Grigoriev I.V."/>
            <person name="Debuchy R."/>
            <person name="Gladieux P."/>
            <person name="Thoren M.H."/>
            <person name="Johannesson H."/>
        </authorList>
    </citation>
    <scope>NUCLEOTIDE SEQUENCE</scope>
    <source>
        <strain evidence="3">CBS 606.72</strain>
    </source>
</reference>
<sequence length="444" mass="49186">MHTGLRGLFFGGGQPSPDWGLTCVIFCCDHAAACIAAAECPQMEGIHKQTHARLKELNFLPVPGEHELITISSAGATPTRARQSVSQTLETCRRQRYIPPVLRLVKLCVLHPTLDKLTDAPSLNVSHDEVLQLWSLFDLDMTALHALTKGIQGFNQHRPFDWDTAKTSKALYFMASSFTYSVVWTYHVATRSTSGVVILRRADIARRDFQRFCESLEAQAGISQHPLCLFIALLMQTMDAMYRGTLHCQGQIANAEFVTGLSPFQDPDISPSSTADSPDRNSSAGDQNLDRITQASSTIRDVLVHLADDARQLSGLQSAVRSLLQAGFTNVPCYLSHTGAQGHQQAAEDVTCAIQSLRQQMDLWEIRIKYLRERAKNQLTVLFNLVARYDAASNISVALAAKRDRSSMKAIAVMTMLFLPSTFLAALFTVPSLPIQLQDGFWKY</sequence>
<feature type="region of interest" description="Disordered" evidence="1">
    <location>
        <begin position="267"/>
        <end position="290"/>
    </location>
</feature>
<name>A0AA40C477_9PEZI</name>
<keyword evidence="2" id="KW-0812">Transmembrane</keyword>
<evidence type="ECO:0000313" key="4">
    <source>
        <dbReference type="Proteomes" id="UP001175000"/>
    </source>
</evidence>
<dbReference type="AlphaFoldDB" id="A0AA40C477"/>
<evidence type="ECO:0000256" key="2">
    <source>
        <dbReference type="SAM" id="Phobius"/>
    </source>
</evidence>
<dbReference type="Proteomes" id="UP001175000">
    <property type="component" value="Unassembled WGS sequence"/>
</dbReference>
<keyword evidence="2" id="KW-1133">Transmembrane helix</keyword>
<keyword evidence="2" id="KW-0472">Membrane</keyword>
<organism evidence="3 4">
    <name type="scientific">Immersiella caudata</name>
    <dbReference type="NCBI Taxonomy" id="314043"/>
    <lineage>
        <taxon>Eukaryota</taxon>
        <taxon>Fungi</taxon>
        <taxon>Dikarya</taxon>
        <taxon>Ascomycota</taxon>
        <taxon>Pezizomycotina</taxon>
        <taxon>Sordariomycetes</taxon>
        <taxon>Sordariomycetidae</taxon>
        <taxon>Sordariales</taxon>
        <taxon>Lasiosphaeriaceae</taxon>
        <taxon>Immersiella</taxon>
    </lineage>
</organism>
<evidence type="ECO:0000313" key="3">
    <source>
        <dbReference type="EMBL" id="KAK0624154.1"/>
    </source>
</evidence>
<accession>A0AA40C477</accession>
<protein>
    <submittedName>
        <fullName evidence="3">Uncharacterized protein</fullName>
    </submittedName>
</protein>
<proteinExistence type="predicted"/>